<dbReference type="EMBL" id="OMOI01000001">
    <property type="protein sequence ID" value="SPF75211.1"/>
    <property type="molecule type" value="Genomic_DNA"/>
</dbReference>
<evidence type="ECO:0000313" key="5">
    <source>
        <dbReference type="Proteomes" id="UP000244911"/>
    </source>
</evidence>
<gene>
    <name evidence="4" type="ORF">ALP8811_00196</name>
</gene>
<name>A0A2R8AGM2_9RHOB</name>
<keyword evidence="5" id="KW-1185">Reference proteome</keyword>
<protein>
    <recommendedName>
        <fullName evidence="3">Outer membrane protein beta-barrel domain-containing protein</fullName>
    </recommendedName>
</protein>
<feature type="chain" id="PRO_5015306362" description="Outer membrane protein beta-barrel domain-containing protein" evidence="2">
    <location>
        <begin position="34"/>
        <end position="216"/>
    </location>
</feature>
<accession>A0A2R8AGM2</accession>
<sequence>MQATREIRPSKKATIAGAAILTSLALSASAALADDLSGSYIGLSIASTSSTAYDISYGDEGDGAFDMNGARLGLVLGRNWQTNNVVYGGELEIGFGNASGTDNAYMLPLNEKTSLSLRLRAGLQLDKILPFVSMGYTATALDASHDPSGFEVASASVSGLSYGIGAEYQVSDTGSVRFMVEKINYSDDEFGFFDGSDVHEISYETTSISLGFIQRF</sequence>
<dbReference type="InterPro" id="IPR027385">
    <property type="entry name" value="Beta-barrel_OMP"/>
</dbReference>
<dbReference type="InterPro" id="IPR011250">
    <property type="entry name" value="OMP/PagP_B-barrel"/>
</dbReference>
<dbReference type="RefSeq" id="WP_108855331.1">
    <property type="nucleotide sequence ID" value="NZ_OMOI01000001.1"/>
</dbReference>
<dbReference type="OrthoDB" id="268975at2"/>
<dbReference type="Pfam" id="PF13505">
    <property type="entry name" value="OMP_b-brl"/>
    <property type="match status" value="1"/>
</dbReference>
<reference evidence="5" key="1">
    <citation type="submission" date="2018-03" db="EMBL/GenBank/DDBJ databases">
        <authorList>
            <person name="Rodrigo-Torres L."/>
            <person name="Arahal R. D."/>
            <person name="Lucena T."/>
        </authorList>
    </citation>
    <scope>NUCLEOTIDE SEQUENCE [LARGE SCALE GENOMIC DNA]</scope>
    <source>
        <strain evidence="5">CECT 8811</strain>
    </source>
</reference>
<evidence type="ECO:0000256" key="1">
    <source>
        <dbReference type="ARBA" id="ARBA00022729"/>
    </source>
</evidence>
<feature type="domain" description="Outer membrane protein beta-barrel" evidence="3">
    <location>
        <begin position="19"/>
        <end position="216"/>
    </location>
</feature>
<evidence type="ECO:0000259" key="3">
    <source>
        <dbReference type="Pfam" id="PF13505"/>
    </source>
</evidence>
<evidence type="ECO:0000256" key="2">
    <source>
        <dbReference type="SAM" id="SignalP"/>
    </source>
</evidence>
<dbReference type="Gene3D" id="2.40.160.20">
    <property type="match status" value="1"/>
</dbReference>
<dbReference type="Proteomes" id="UP000244911">
    <property type="component" value="Unassembled WGS sequence"/>
</dbReference>
<dbReference type="SUPFAM" id="SSF56925">
    <property type="entry name" value="OMPA-like"/>
    <property type="match status" value="1"/>
</dbReference>
<organism evidence="4 5">
    <name type="scientific">Aliiroseovarius pelagivivens</name>
    <dbReference type="NCBI Taxonomy" id="1639690"/>
    <lineage>
        <taxon>Bacteria</taxon>
        <taxon>Pseudomonadati</taxon>
        <taxon>Pseudomonadota</taxon>
        <taxon>Alphaproteobacteria</taxon>
        <taxon>Rhodobacterales</taxon>
        <taxon>Paracoccaceae</taxon>
        <taxon>Aliiroseovarius</taxon>
    </lineage>
</organism>
<feature type="signal peptide" evidence="2">
    <location>
        <begin position="1"/>
        <end position="33"/>
    </location>
</feature>
<keyword evidence="1 2" id="KW-0732">Signal</keyword>
<dbReference type="AlphaFoldDB" id="A0A2R8AGM2"/>
<proteinExistence type="predicted"/>
<evidence type="ECO:0000313" key="4">
    <source>
        <dbReference type="EMBL" id="SPF75211.1"/>
    </source>
</evidence>